<reference evidence="2" key="2">
    <citation type="submission" date="2025-09" db="UniProtKB">
        <authorList>
            <consortium name="Ensembl"/>
        </authorList>
    </citation>
    <scope>IDENTIFICATION</scope>
</reference>
<dbReference type="AlphaFoldDB" id="A0A3Q3XAP7"/>
<name>A0A3Q3XAP7_MOLML</name>
<evidence type="ECO:0000313" key="3">
    <source>
        <dbReference type="Proteomes" id="UP000261620"/>
    </source>
</evidence>
<accession>A0A3Q3XAP7</accession>
<dbReference type="Proteomes" id="UP000261620">
    <property type="component" value="Unplaced"/>
</dbReference>
<organism evidence="2 3">
    <name type="scientific">Mola mola</name>
    <name type="common">Ocean sunfish</name>
    <name type="synonym">Tetraodon mola</name>
    <dbReference type="NCBI Taxonomy" id="94237"/>
    <lineage>
        <taxon>Eukaryota</taxon>
        <taxon>Metazoa</taxon>
        <taxon>Chordata</taxon>
        <taxon>Craniata</taxon>
        <taxon>Vertebrata</taxon>
        <taxon>Euteleostomi</taxon>
        <taxon>Actinopterygii</taxon>
        <taxon>Neopterygii</taxon>
        <taxon>Teleostei</taxon>
        <taxon>Neoteleostei</taxon>
        <taxon>Acanthomorphata</taxon>
        <taxon>Eupercaria</taxon>
        <taxon>Tetraodontiformes</taxon>
        <taxon>Molidae</taxon>
        <taxon>Mola</taxon>
    </lineage>
</organism>
<evidence type="ECO:0000256" key="1">
    <source>
        <dbReference type="SAM" id="Phobius"/>
    </source>
</evidence>
<proteinExistence type="predicted"/>
<sequence>MSITSKTNGSDRWEISGRVDVLKVPAKTPTLQPLPQCQALRDISKIYPWVLSTNGAKQRQREKNKTVKNKLLHVNNEFIRFFCHKAALTNSFLLILFLVFGLGAG</sequence>
<protein>
    <submittedName>
        <fullName evidence="2">Uncharacterized protein</fullName>
    </submittedName>
</protein>
<keyword evidence="1" id="KW-0812">Transmembrane</keyword>
<keyword evidence="3" id="KW-1185">Reference proteome</keyword>
<evidence type="ECO:0000313" key="2">
    <source>
        <dbReference type="Ensembl" id="ENSMMOP00000019391.1"/>
    </source>
</evidence>
<keyword evidence="1" id="KW-0472">Membrane</keyword>
<feature type="transmembrane region" description="Helical" evidence="1">
    <location>
        <begin position="86"/>
        <end position="104"/>
    </location>
</feature>
<dbReference type="Ensembl" id="ENSMMOT00000019717.1">
    <property type="protein sequence ID" value="ENSMMOP00000019391.1"/>
    <property type="gene ID" value="ENSMMOG00000014698.1"/>
</dbReference>
<keyword evidence="1" id="KW-1133">Transmembrane helix</keyword>
<reference evidence="2" key="1">
    <citation type="submission" date="2025-08" db="UniProtKB">
        <authorList>
            <consortium name="Ensembl"/>
        </authorList>
    </citation>
    <scope>IDENTIFICATION</scope>
</reference>